<keyword evidence="3" id="KW-1185">Reference proteome</keyword>
<evidence type="ECO:0000313" key="2">
    <source>
        <dbReference type="EMBL" id="VFQ96910.1"/>
    </source>
</evidence>
<proteinExistence type="predicted"/>
<sequence length="73" mass="7926">MVELLVRILKMDDDEDFDEFESHVSLSADLGVDGGAIPDSEEGSDDGEFDVIVPDSEDGNNDENFDVPESTCS</sequence>
<feature type="compositionally biased region" description="Acidic residues" evidence="1">
    <location>
        <begin position="39"/>
        <end position="66"/>
    </location>
</feature>
<dbReference type="Proteomes" id="UP000595140">
    <property type="component" value="Unassembled WGS sequence"/>
</dbReference>
<dbReference type="EMBL" id="OOIL02006271">
    <property type="protein sequence ID" value="VFQ96910.1"/>
    <property type="molecule type" value="Genomic_DNA"/>
</dbReference>
<gene>
    <name evidence="2" type="ORF">CCAM_LOCUS38686</name>
</gene>
<organism evidence="2 3">
    <name type="scientific">Cuscuta campestris</name>
    <dbReference type="NCBI Taxonomy" id="132261"/>
    <lineage>
        <taxon>Eukaryota</taxon>
        <taxon>Viridiplantae</taxon>
        <taxon>Streptophyta</taxon>
        <taxon>Embryophyta</taxon>
        <taxon>Tracheophyta</taxon>
        <taxon>Spermatophyta</taxon>
        <taxon>Magnoliopsida</taxon>
        <taxon>eudicotyledons</taxon>
        <taxon>Gunneridae</taxon>
        <taxon>Pentapetalae</taxon>
        <taxon>asterids</taxon>
        <taxon>lamiids</taxon>
        <taxon>Solanales</taxon>
        <taxon>Convolvulaceae</taxon>
        <taxon>Cuscuteae</taxon>
        <taxon>Cuscuta</taxon>
        <taxon>Cuscuta subgen. Grammica</taxon>
        <taxon>Cuscuta sect. Cleistogrammica</taxon>
    </lineage>
</organism>
<protein>
    <submittedName>
        <fullName evidence="2">Uncharacterized protein</fullName>
    </submittedName>
</protein>
<evidence type="ECO:0000256" key="1">
    <source>
        <dbReference type="SAM" id="MobiDB-lite"/>
    </source>
</evidence>
<feature type="region of interest" description="Disordered" evidence="1">
    <location>
        <begin position="29"/>
        <end position="73"/>
    </location>
</feature>
<dbReference type="AlphaFoldDB" id="A0A484N781"/>
<evidence type="ECO:0000313" key="3">
    <source>
        <dbReference type="Proteomes" id="UP000595140"/>
    </source>
</evidence>
<accession>A0A484N781</accession>
<name>A0A484N781_9ASTE</name>
<reference evidence="2 3" key="1">
    <citation type="submission" date="2018-04" db="EMBL/GenBank/DDBJ databases">
        <authorList>
            <person name="Vogel A."/>
        </authorList>
    </citation>
    <scope>NUCLEOTIDE SEQUENCE [LARGE SCALE GENOMIC DNA]</scope>
</reference>